<evidence type="ECO:0000256" key="2">
    <source>
        <dbReference type="ARBA" id="ARBA00022692"/>
    </source>
</evidence>
<dbReference type="EMBL" id="WEIO01000006">
    <property type="protein sequence ID" value="KAB7706175.1"/>
    <property type="molecule type" value="Genomic_DNA"/>
</dbReference>
<gene>
    <name evidence="6" type="ORF">F9802_11335</name>
</gene>
<dbReference type="Pfam" id="PF01758">
    <property type="entry name" value="SBF"/>
    <property type="match status" value="1"/>
</dbReference>
<dbReference type="RefSeq" id="WP_152152012.1">
    <property type="nucleotide sequence ID" value="NZ_WEIO01000006.1"/>
</dbReference>
<evidence type="ECO:0000313" key="6">
    <source>
        <dbReference type="EMBL" id="KAB7706175.1"/>
    </source>
</evidence>
<dbReference type="InterPro" id="IPR038770">
    <property type="entry name" value="Na+/solute_symporter_sf"/>
</dbReference>
<feature type="transmembrane region" description="Helical" evidence="5">
    <location>
        <begin position="158"/>
        <end position="183"/>
    </location>
</feature>
<feature type="transmembrane region" description="Helical" evidence="5">
    <location>
        <begin position="99"/>
        <end position="119"/>
    </location>
</feature>
<dbReference type="AlphaFoldDB" id="A0A6I1FEH7"/>
<keyword evidence="3 5" id="KW-1133">Transmembrane helix</keyword>
<evidence type="ECO:0000256" key="1">
    <source>
        <dbReference type="ARBA" id="ARBA00004141"/>
    </source>
</evidence>
<dbReference type="Proteomes" id="UP000429595">
    <property type="component" value="Unassembled WGS sequence"/>
</dbReference>
<feature type="transmembrane region" description="Helical" evidence="5">
    <location>
        <begin position="290"/>
        <end position="308"/>
    </location>
</feature>
<dbReference type="InterPro" id="IPR002657">
    <property type="entry name" value="BilAc:Na_symport/Acr3"/>
</dbReference>
<accession>A0A6I1FEH7</accession>
<sequence length="323" mass="35388">MKIFRFCVFIISKYLPVWIVFLSIIAYFFPQTFVSIRSLTGPALGIIFLLMGMSLSTSSLVSVIKKPAYMFAGVLLKWTIMVGVTLLTAYFFFKDEREIAIGIILAGVVPSGTSANLYTFMAGGEVALSVSMATADTFISPVLTPVLAQWFAGQFIPIAFWPLFLSIIYIVFIPLLLGLLLQWKWTEKVKVIQPYTSALSMLALFIVVLSVVSSAQSSLAKNLDLLPLIFLAVFIQVSVPMLTGYLIARLFKIPEQNCRAILFHTGICNTALAATLAMEHISSAAAVPSVANMVVNLTLGAIVANVFSTKMDHLHQTKNENPL</sequence>
<keyword evidence="7" id="KW-1185">Reference proteome</keyword>
<dbReference type="PANTHER" id="PTHR10361:SF28">
    <property type="entry name" value="P3 PROTEIN-RELATED"/>
    <property type="match status" value="1"/>
</dbReference>
<feature type="transmembrane region" description="Helical" evidence="5">
    <location>
        <begin position="126"/>
        <end position="152"/>
    </location>
</feature>
<feature type="transmembrane region" description="Helical" evidence="5">
    <location>
        <begin position="195"/>
        <end position="213"/>
    </location>
</feature>
<dbReference type="InterPro" id="IPR004710">
    <property type="entry name" value="Bilac:Na_transpt"/>
</dbReference>
<keyword evidence="2 5" id="KW-0812">Transmembrane</keyword>
<proteinExistence type="predicted"/>
<dbReference type="Gene3D" id="1.20.1530.20">
    <property type="match status" value="1"/>
</dbReference>
<dbReference type="GO" id="GO:0016020">
    <property type="term" value="C:membrane"/>
    <property type="evidence" value="ECO:0007669"/>
    <property type="project" value="UniProtKB-SubCell"/>
</dbReference>
<organism evidence="6 7">
    <name type="scientific">Bacillus aerolatus</name>
    <dbReference type="NCBI Taxonomy" id="2653354"/>
    <lineage>
        <taxon>Bacteria</taxon>
        <taxon>Bacillati</taxon>
        <taxon>Bacillota</taxon>
        <taxon>Bacilli</taxon>
        <taxon>Bacillales</taxon>
        <taxon>Bacillaceae</taxon>
        <taxon>Bacillus</taxon>
    </lineage>
</organism>
<reference evidence="6 7" key="1">
    <citation type="submission" date="2019-10" db="EMBL/GenBank/DDBJ databases">
        <title>Bacillus aerolatum sp. nov., isolated from bioaerosol of sport playgrounds.</title>
        <authorList>
            <person name="Chen P."/>
            <person name="Zhang G."/>
        </authorList>
    </citation>
    <scope>NUCLEOTIDE SEQUENCE [LARGE SCALE GENOMIC DNA]</scope>
    <source>
        <strain evidence="6 7">CX253</strain>
    </source>
</reference>
<evidence type="ECO:0000256" key="3">
    <source>
        <dbReference type="ARBA" id="ARBA00022989"/>
    </source>
</evidence>
<feature type="transmembrane region" description="Helical" evidence="5">
    <location>
        <begin position="225"/>
        <end position="248"/>
    </location>
</feature>
<comment type="subcellular location">
    <subcellularLocation>
        <location evidence="1">Membrane</location>
        <topology evidence="1">Multi-pass membrane protein</topology>
    </subcellularLocation>
</comment>
<feature type="transmembrane region" description="Helical" evidence="5">
    <location>
        <begin position="75"/>
        <end position="93"/>
    </location>
</feature>
<feature type="transmembrane region" description="Helical" evidence="5">
    <location>
        <begin position="41"/>
        <end position="63"/>
    </location>
</feature>
<dbReference type="PANTHER" id="PTHR10361">
    <property type="entry name" value="SODIUM-BILE ACID COTRANSPORTER"/>
    <property type="match status" value="1"/>
</dbReference>
<comment type="caution">
    <text evidence="6">The sequence shown here is derived from an EMBL/GenBank/DDBJ whole genome shotgun (WGS) entry which is preliminary data.</text>
</comment>
<protein>
    <submittedName>
        <fullName evidence="6">Bile acid:sodium symporter family protein</fullName>
    </submittedName>
</protein>
<evidence type="ECO:0000313" key="7">
    <source>
        <dbReference type="Proteomes" id="UP000429595"/>
    </source>
</evidence>
<evidence type="ECO:0000256" key="5">
    <source>
        <dbReference type="SAM" id="Phobius"/>
    </source>
</evidence>
<keyword evidence="4 5" id="KW-0472">Membrane</keyword>
<name>A0A6I1FEH7_9BACI</name>
<feature type="transmembrane region" description="Helical" evidence="5">
    <location>
        <begin position="7"/>
        <end position="29"/>
    </location>
</feature>
<feature type="transmembrane region" description="Helical" evidence="5">
    <location>
        <begin position="260"/>
        <end position="278"/>
    </location>
</feature>
<evidence type="ECO:0000256" key="4">
    <source>
        <dbReference type="ARBA" id="ARBA00023136"/>
    </source>
</evidence>